<dbReference type="RefSeq" id="WP_345257084.1">
    <property type="nucleotide sequence ID" value="NZ_BAABGY010000011.1"/>
</dbReference>
<feature type="region of interest" description="Disordered" evidence="1">
    <location>
        <begin position="28"/>
        <end position="52"/>
    </location>
</feature>
<protein>
    <recommendedName>
        <fullName evidence="5">DUF4595 domain-containing protein</fullName>
    </recommendedName>
</protein>
<accession>A0ABP8HF56</accession>
<feature type="signal peptide" evidence="2">
    <location>
        <begin position="1"/>
        <end position="19"/>
    </location>
</feature>
<organism evidence="3 4">
    <name type="scientific">Flaviaesturariibacter amylovorans</name>
    <dbReference type="NCBI Taxonomy" id="1084520"/>
    <lineage>
        <taxon>Bacteria</taxon>
        <taxon>Pseudomonadati</taxon>
        <taxon>Bacteroidota</taxon>
        <taxon>Chitinophagia</taxon>
        <taxon>Chitinophagales</taxon>
        <taxon>Chitinophagaceae</taxon>
        <taxon>Flaviaestuariibacter</taxon>
    </lineage>
</organism>
<reference evidence="4" key="1">
    <citation type="journal article" date="2019" name="Int. J. Syst. Evol. Microbiol.">
        <title>The Global Catalogue of Microorganisms (GCM) 10K type strain sequencing project: providing services to taxonomists for standard genome sequencing and annotation.</title>
        <authorList>
            <consortium name="The Broad Institute Genomics Platform"/>
            <consortium name="The Broad Institute Genome Sequencing Center for Infectious Disease"/>
            <person name="Wu L."/>
            <person name="Ma J."/>
        </authorList>
    </citation>
    <scope>NUCLEOTIDE SEQUENCE [LARGE SCALE GENOMIC DNA]</scope>
    <source>
        <strain evidence="4">JCM 17919</strain>
    </source>
</reference>
<evidence type="ECO:0008006" key="5">
    <source>
        <dbReference type="Google" id="ProtNLM"/>
    </source>
</evidence>
<evidence type="ECO:0000313" key="4">
    <source>
        <dbReference type="Proteomes" id="UP001501725"/>
    </source>
</evidence>
<evidence type="ECO:0000313" key="3">
    <source>
        <dbReference type="EMBL" id="GAA4338423.1"/>
    </source>
</evidence>
<dbReference type="PROSITE" id="PS51257">
    <property type="entry name" value="PROKAR_LIPOPROTEIN"/>
    <property type="match status" value="1"/>
</dbReference>
<dbReference type="EMBL" id="BAABGY010000011">
    <property type="protein sequence ID" value="GAA4338423.1"/>
    <property type="molecule type" value="Genomic_DNA"/>
</dbReference>
<gene>
    <name evidence="3" type="ORF">GCM10023184_34850</name>
</gene>
<evidence type="ECO:0000256" key="1">
    <source>
        <dbReference type="SAM" id="MobiDB-lite"/>
    </source>
</evidence>
<sequence length="322" mass="35950">MTYAMRLVPALLAATILFSACEKIESYDNNTPPPANPPGGGGGTPTTPTTPAAPRLVRVFELDTTLMHPFDTIGRLTLSYDAQGRLSNRLDIAFDEITGDTASVHQHQYFYNSAFDSLATRVRRSLRNAGTGSAFVQDKYFTHVNGLLVKDSVVSASAGSTGYRVWRYTQAPNFVGLTGLSGDGLSRSSSNFYQTWQGANLTQQLDTMVEQYGTQQPMYLRSELITTYLDKPNPFFKPYRAWWENWVWDAYGLGAWFNTSKHLIQQRTWNTKSWNNGGTPSIGTRTITYSYVFGAHGYPTRITEVTVGSSVNEHRTLVLQYQ</sequence>
<keyword evidence="2" id="KW-0732">Signal</keyword>
<evidence type="ECO:0000256" key="2">
    <source>
        <dbReference type="SAM" id="SignalP"/>
    </source>
</evidence>
<comment type="caution">
    <text evidence="3">The sequence shown here is derived from an EMBL/GenBank/DDBJ whole genome shotgun (WGS) entry which is preliminary data.</text>
</comment>
<name>A0ABP8HF56_9BACT</name>
<dbReference type="Proteomes" id="UP001501725">
    <property type="component" value="Unassembled WGS sequence"/>
</dbReference>
<proteinExistence type="predicted"/>
<keyword evidence="4" id="KW-1185">Reference proteome</keyword>
<feature type="chain" id="PRO_5047241616" description="DUF4595 domain-containing protein" evidence="2">
    <location>
        <begin position="20"/>
        <end position="322"/>
    </location>
</feature>